<comment type="caution">
    <text evidence="2">The sequence shown here is derived from an EMBL/GenBank/DDBJ whole genome shotgun (WGS) entry which is preliminary data.</text>
</comment>
<name>A0ABV7GFZ1_9GAMM</name>
<dbReference type="InterPro" id="IPR021302">
    <property type="entry name" value="DUF2780_VcgC/VcgE"/>
</dbReference>
<reference evidence="3" key="1">
    <citation type="journal article" date="2019" name="Int. J. Syst. Evol. Microbiol.">
        <title>The Global Catalogue of Microorganisms (GCM) 10K type strain sequencing project: providing services to taxonomists for standard genome sequencing and annotation.</title>
        <authorList>
            <consortium name="The Broad Institute Genomics Platform"/>
            <consortium name="The Broad Institute Genome Sequencing Center for Infectious Disease"/>
            <person name="Wu L."/>
            <person name="Ma J."/>
        </authorList>
    </citation>
    <scope>NUCLEOTIDE SEQUENCE [LARGE SCALE GENOMIC DNA]</scope>
    <source>
        <strain evidence="3">KCTC 52277</strain>
    </source>
</reference>
<evidence type="ECO:0000256" key="1">
    <source>
        <dbReference type="SAM" id="SignalP"/>
    </source>
</evidence>
<protein>
    <submittedName>
        <fullName evidence="2">DUF2780 domain-containing protein</fullName>
    </submittedName>
</protein>
<evidence type="ECO:0000313" key="2">
    <source>
        <dbReference type="EMBL" id="MFC3138925.1"/>
    </source>
</evidence>
<keyword evidence="1" id="KW-0732">Signal</keyword>
<dbReference type="RefSeq" id="WP_248936963.1">
    <property type="nucleotide sequence ID" value="NZ_JAKILF010000006.1"/>
</dbReference>
<accession>A0ABV7GFZ1</accession>
<organism evidence="2 3">
    <name type="scientific">Shewanella submarina</name>
    <dbReference type="NCBI Taxonomy" id="2016376"/>
    <lineage>
        <taxon>Bacteria</taxon>
        <taxon>Pseudomonadati</taxon>
        <taxon>Pseudomonadota</taxon>
        <taxon>Gammaproteobacteria</taxon>
        <taxon>Alteromonadales</taxon>
        <taxon>Shewanellaceae</taxon>
        <taxon>Shewanella</taxon>
    </lineage>
</organism>
<dbReference type="Proteomes" id="UP001595621">
    <property type="component" value="Unassembled WGS sequence"/>
</dbReference>
<gene>
    <name evidence="2" type="ORF">ACFOE0_12130</name>
</gene>
<feature type="signal peptide" evidence="1">
    <location>
        <begin position="1"/>
        <end position="21"/>
    </location>
</feature>
<dbReference type="Pfam" id="PF11075">
    <property type="entry name" value="DUF2780"/>
    <property type="match status" value="1"/>
</dbReference>
<proteinExistence type="predicted"/>
<sequence>MKSPLTCSILLLSALTLPAHAGWFDDLFGGGEEQKTEQTQPATQALADNPLVSEAMSQLGLNQKQAEGGLGTLLNVAKSSLDSGQFSELTKDIPGADLLMAAAPLLEQNEGMSGLLSKAGDLGQSLQGGAMVYDAFEKLGISKDLAMPMVNLLKQYLQQNSGNEAVDLLSQGLNSFL</sequence>
<dbReference type="EMBL" id="JBHRTD010000015">
    <property type="protein sequence ID" value="MFC3138925.1"/>
    <property type="molecule type" value="Genomic_DNA"/>
</dbReference>
<keyword evidence="3" id="KW-1185">Reference proteome</keyword>
<evidence type="ECO:0000313" key="3">
    <source>
        <dbReference type="Proteomes" id="UP001595621"/>
    </source>
</evidence>
<feature type="chain" id="PRO_5045376719" evidence="1">
    <location>
        <begin position="22"/>
        <end position="177"/>
    </location>
</feature>